<comment type="caution">
    <text evidence="2">The sequence shown here is derived from an EMBL/GenBank/DDBJ whole genome shotgun (WGS) entry which is preliminary data.</text>
</comment>
<reference evidence="2 3" key="1">
    <citation type="submission" date="2019-05" db="EMBL/GenBank/DDBJ databases">
        <authorList>
            <person name="Lee S.D."/>
        </authorList>
    </citation>
    <scope>NUCLEOTIDE SEQUENCE [LARGE SCALE GENOMIC DNA]</scope>
    <source>
        <strain evidence="2 3">YC2-7</strain>
    </source>
</reference>
<dbReference type="InterPro" id="IPR003382">
    <property type="entry name" value="Flavoprotein"/>
</dbReference>
<dbReference type="GO" id="GO:0004633">
    <property type="term" value="F:phosphopantothenoylcysteine decarboxylase activity"/>
    <property type="evidence" value="ECO:0007669"/>
    <property type="project" value="TreeGrafter"/>
</dbReference>
<dbReference type="GO" id="GO:0015937">
    <property type="term" value="P:coenzyme A biosynthetic process"/>
    <property type="evidence" value="ECO:0007669"/>
    <property type="project" value="TreeGrafter"/>
</dbReference>
<reference evidence="2 3" key="2">
    <citation type="submission" date="2020-06" db="EMBL/GenBank/DDBJ databases">
        <title>Antribacter stalactiti gen. nov., sp. nov., a new member of the family Nacardiaceae isolated from a cave.</title>
        <authorList>
            <person name="Kim I.S."/>
        </authorList>
    </citation>
    <scope>NUCLEOTIDE SEQUENCE [LARGE SCALE GENOMIC DNA]</scope>
    <source>
        <strain evidence="2 3">YC2-7</strain>
    </source>
</reference>
<keyword evidence="2" id="KW-0436">Ligase</keyword>
<gene>
    <name evidence="2" type="ORF">FGL95_22730</name>
</gene>
<protein>
    <submittedName>
        <fullName evidence="2">Phosphopantothenate--cysteine ligase family flavoprotein</fullName>
    </submittedName>
</protein>
<keyword evidence="3" id="KW-1185">Reference proteome</keyword>
<accession>A0A848KJ68</accession>
<evidence type="ECO:0000313" key="3">
    <source>
        <dbReference type="Proteomes" id="UP000535543"/>
    </source>
</evidence>
<dbReference type="Gene3D" id="3.40.50.1950">
    <property type="entry name" value="Flavin prenyltransferase-like"/>
    <property type="match status" value="1"/>
</dbReference>
<sequence>MRHGALVVIAAGSSASLVLPLYLSELRKTQSEIVVLLTKSAERFVPREVIGWLADEVITSDSPTLNPVELAMTAKAIVVLPGTAHLVAATALGLASTPATTALLASPAPCLWFPHMNKAMWDRPVIQRHVATLRESGDTVIDPESRVVYEMWRGGHGDGVSMLGPEKAVPMVNDWLDARA</sequence>
<dbReference type="GO" id="GO:0071513">
    <property type="term" value="C:phosphopantothenoylcysteine decarboxylase complex"/>
    <property type="evidence" value="ECO:0007669"/>
    <property type="project" value="TreeGrafter"/>
</dbReference>
<name>A0A848KJ68_9NOCA</name>
<dbReference type="SUPFAM" id="SSF52507">
    <property type="entry name" value="Homo-oligomeric flavin-containing Cys decarboxylases, HFCD"/>
    <property type="match status" value="1"/>
</dbReference>
<feature type="domain" description="Flavoprotein" evidence="1">
    <location>
        <begin position="6"/>
        <end position="139"/>
    </location>
</feature>
<dbReference type="InterPro" id="IPR036551">
    <property type="entry name" value="Flavin_trans-like"/>
</dbReference>
<dbReference type="PANTHER" id="PTHR14359:SF6">
    <property type="entry name" value="PHOSPHOPANTOTHENOYLCYSTEINE DECARBOXYLASE"/>
    <property type="match status" value="1"/>
</dbReference>
<proteinExistence type="predicted"/>
<dbReference type="PANTHER" id="PTHR14359">
    <property type="entry name" value="HOMO-OLIGOMERIC FLAVIN CONTAINING CYS DECARBOXYLASE FAMILY"/>
    <property type="match status" value="1"/>
</dbReference>
<organism evidence="2 3">
    <name type="scientific">Antrihabitans stalactiti</name>
    <dbReference type="NCBI Taxonomy" id="2584121"/>
    <lineage>
        <taxon>Bacteria</taxon>
        <taxon>Bacillati</taxon>
        <taxon>Actinomycetota</taxon>
        <taxon>Actinomycetes</taxon>
        <taxon>Mycobacteriales</taxon>
        <taxon>Nocardiaceae</taxon>
        <taxon>Antrihabitans</taxon>
    </lineage>
</organism>
<evidence type="ECO:0000259" key="1">
    <source>
        <dbReference type="Pfam" id="PF02441"/>
    </source>
</evidence>
<dbReference type="AlphaFoldDB" id="A0A848KJ68"/>
<dbReference type="GO" id="GO:0010181">
    <property type="term" value="F:FMN binding"/>
    <property type="evidence" value="ECO:0007669"/>
    <property type="project" value="TreeGrafter"/>
</dbReference>
<dbReference type="Pfam" id="PF02441">
    <property type="entry name" value="Flavoprotein"/>
    <property type="match status" value="1"/>
</dbReference>
<evidence type="ECO:0000313" key="2">
    <source>
        <dbReference type="EMBL" id="NMN97858.1"/>
    </source>
</evidence>
<dbReference type="RefSeq" id="WP_169591113.1">
    <property type="nucleotide sequence ID" value="NZ_VCQU01000008.1"/>
</dbReference>
<dbReference type="EMBL" id="VCQU01000008">
    <property type="protein sequence ID" value="NMN97858.1"/>
    <property type="molecule type" value="Genomic_DNA"/>
</dbReference>
<dbReference type="GO" id="GO:0016874">
    <property type="term" value="F:ligase activity"/>
    <property type="evidence" value="ECO:0007669"/>
    <property type="project" value="UniProtKB-KW"/>
</dbReference>
<dbReference type="Proteomes" id="UP000535543">
    <property type="component" value="Unassembled WGS sequence"/>
</dbReference>